<proteinExistence type="predicted"/>
<dbReference type="SUPFAM" id="SSF53167">
    <property type="entry name" value="Purine and uridine phosphorylases"/>
    <property type="match status" value="1"/>
</dbReference>
<gene>
    <name evidence="2" type="ORF">BJX66DRAFT_350691</name>
</gene>
<dbReference type="Gene3D" id="3.40.50.1580">
    <property type="entry name" value="Nucleoside phosphorylase domain"/>
    <property type="match status" value="1"/>
</dbReference>
<dbReference type="InterPro" id="IPR000845">
    <property type="entry name" value="Nucleoside_phosphorylase_d"/>
</dbReference>
<dbReference type="PANTHER" id="PTHR46082:SF11">
    <property type="entry name" value="AAA+ ATPASE DOMAIN-CONTAINING PROTEIN-RELATED"/>
    <property type="match status" value="1"/>
</dbReference>
<dbReference type="Proteomes" id="UP001610563">
    <property type="component" value="Unassembled WGS sequence"/>
</dbReference>
<comment type="caution">
    <text evidence="2">The sequence shown here is derived from an EMBL/GenBank/DDBJ whole genome shotgun (WGS) entry which is preliminary data.</text>
</comment>
<dbReference type="Pfam" id="PF01048">
    <property type="entry name" value="PNP_UDP_1"/>
    <property type="match status" value="1"/>
</dbReference>
<evidence type="ECO:0000313" key="3">
    <source>
        <dbReference type="Proteomes" id="UP001610563"/>
    </source>
</evidence>
<evidence type="ECO:0000259" key="1">
    <source>
        <dbReference type="Pfam" id="PF01048"/>
    </source>
</evidence>
<dbReference type="InterPro" id="IPR035994">
    <property type="entry name" value="Nucleoside_phosphorylase_sf"/>
</dbReference>
<organism evidence="2 3">
    <name type="scientific">Aspergillus keveii</name>
    <dbReference type="NCBI Taxonomy" id="714993"/>
    <lineage>
        <taxon>Eukaryota</taxon>
        <taxon>Fungi</taxon>
        <taxon>Dikarya</taxon>
        <taxon>Ascomycota</taxon>
        <taxon>Pezizomycotina</taxon>
        <taxon>Eurotiomycetes</taxon>
        <taxon>Eurotiomycetidae</taxon>
        <taxon>Eurotiales</taxon>
        <taxon>Aspergillaceae</taxon>
        <taxon>Aspergillus</taxon>
        <taxon>Aspergillus subgen. Nidulantes</taxon>
    </lineage>
</organism>
<sequence length="336" mass="36884">MSTRRNHTDYTLAWVCPLEIEQTAAIKMLDESHEPLEQERTDYNTYTLGRIGRHNIVIAALHQAGNSSATSVVTQIRNTFPDIRSVLLVGIGGGVPVKTSSGIIRLGDIVVSKPAGEYPGVVQYDHGKAEIGVFKRTGALQPPPAVLLHAAQDFAVNRTLADEAMDPLTTSLSRITSDKRLKAFHFPGRQMDFLYESDYAHLRAGYLCSECKCDPAKRIRHDYGVDEAHVQVHRGVIASGELVIKDAKKRDELAAQHGVLCFETEAAGVLADTPCLVIRGISDYCDSHKNDQWHGYAAATAAAYSRELVLRLPMYKPKQSPNPGHCGDSARARILD</sequence>
<reference evidence="2 3" key="1">
    <citation type="submission" date="2024-07" db="EMBL/GenBank/DDBJ databases">
        <title>Section-level genome sequencing and comparative genomics of Aspergillus sections Usti and Cavernicolus.</title>
        <authorList>
            <consortium name="Lawrence Berkeley National Laboratory"/>
            <person name="Nybo J.L."/>
            <person name="Vesth T.C."/>
            <person name="Theobald S."/>
            <person name="Frisvad J.C."/>
            <person name="Larsen T.O."/>
            <person name="Kjaerboelling I."/>
            <person name="Rothschild-Mancinelli K."/>
            <person name="Lyhne E.K."/>
            <person name="Kogle M.E."/>
            <person name="Barry K."/>
            <person name="Clum A."/>
            <person name="Na H."/>
            <person name="Ledsgaard L."/>
            <person name="Lin J."/>
            <person name="Lipzen A."/>
            <person name="Kuo A."/>
            <person name="Riley R."/>
            <person name="Mondo S."/>
            <person name="Labutti K."/>
            <person name="Haridas S."/>
            <person name="Pangalinan J."/>
            <person name="Salamov A.A."/>
            <person name="Simmons B.A."/>
            <person name="Magnuson J.K."/>
            <person name="Chen J."/>
            <person name="Drula E."/>
            <person name="Henrissat B."/>
            <person name="Wiebenga A."/>
            <person name="Lubbers R.J."/>
            <person name="Gomes A.C."/>
            <person name="Makela M.R."/>
            <person name="Stajich J."/>
            <person name="Grigoriev I.V."/>
            <person name="Mortensen U.H."/>
            <person name="De Vries R.P."/>
            <person name="Baker S.E."/>
            <person name="Andersen M.R."/>
        </authorList>
    </citation>
    <scope>NUCLEOTIDE SEQUENCE [LARGE SCALE GENOMIC DNA]</scope>
    <source>
        <strain evidence="2 3">CBS 209.92</strain>
    </source>
</reference>
<feature type="domain" description="Nucleoside phosphorylase" evidence="1">
    <location>
        <begin position="42"/>
        <end position="303"/>
    </location>
</feature>
<accession>A0ABR4G8H5</accession>
<protein>
    <submittedName>
        <fullName evidence="2">Nucleoside phosphorylase domain-containing protein</fullName>
    </submittedName>
</protein>
<dbReference type="EMBL" id="JBFTWV010000036">
    <property type="protein sequence ID" value="KAL2795323.1"/>
    <property type="molecule type" value="Genomic_DNA"/>
</dbReference>
<dbReference type="PANTHER" id="PTHR46082">
    <property type="entry name" value="ATP/GTP-BINDING PROTEIN-RELATED"/>
    <property type="match status" value="1"/>
</dbReference>
<dbReference type="InterPro" id="IPR053137">
    <property type="entry name" value="NLR-like"/>
</dbReference>
<keyword evidence="3" id="KW-1185">Reference proteome</keyword>
<evidence type="ECO:0000313" key="2">
    <source>
        <dbReference type="EMBL" id="KAL2795323.1"/>
    </source>
</evidence>
<name>A0ABR4G8H5_9EURO</name>